<dbReference type="EMBL" id="CP022098">
    <property type="protein sequence ID" value="ATB37757.1"/>
    <property type="molecule type" value="Genomic_DNA"/>
</dbReference>
<dbReference type="Gene3D" id="1.10.10.10">
    <property type="entry name" value="Winged helix-like DNA-binding domain superfamily/Winged helix DNA-binding domain"/>
    <property type="match status" value="1"/>
</dbReference>
<evidence type="ECO:0000256" key="3">
    <source>
        <dbReference type="ARBA" id="ARBA00023125"/>
    </source>
</evidence>
<evidence type="ECO:0000256" key="4">
    <source>
        <dbReference type="ARBA" id="ARBA00023163"/>
    </source>
</evidence>
<dbReference type="InterPro" id="IPR005119">
    <property type="entry name" value="LysR_subst-bd"/>
</dbReference>
<dbReference type="Pfam" id="PF00126">
    <property type="entry name" value="HTH_1"/>
    <property type="match status" value="1"/>
</dbReference>
<evidence type="ECO:0000313" key="6">
    <source>
        <dbReference type="EMBL" id="ATB37757.1"/>
    </source>
</evidence>
<dbReference type="Proteomes" id="UP000217257">
    <property type="component" value="Chromosome"/>
</dbReference>
<dbReference type="GO" id="GO:0043565">
    <property type="term" value="F:sequence-specific DNA binding"/>
    <property type="evidence" value="ECO:0007669"/>
    <property type="project" value="TreeGrafter"/>
</dbReference>
<name>A0A250J2N8_9BACT</name>
<dbReference type="PROSITE" id="PS50931">
    <property type="entry name" value="HTH_LYSR"/>
    <property type="match status" value="1"/>
</dbReference>
<keyword evidence="3" id="KW-0238">DNA-binding</keyword>
<evidence type="ECO:0000256" key="1">
    <source>
        <dbReference type="ARBA" id="ARBA00009437"/>
    </source>
</evidence>
<dbReference type="SUPFAM" id="SSF53850">
    <property type="entry name" value="Periplasmic binding protein-like II"/>
    <property type="match status" value="1"/>
</dbReference>
<comment type="similarity">
    <text evidence="1">Belongs to the LysR transcriptional regulatory family.</text>
</comment>
<dbReference type="AlphaFoldDB" id="A0A250J2N8"/>
<evidence type="ECO:0000313" key="7">
    <source>
        <dbReference type="Proteomes" id="UP000217257"/>
    </source>
</evidence>
<reference evidence="6 7" key="1">
    <citation type="submission" date="2017-06" db="EMBL/GenBank/DDBJ databases">
        <title>Sequencing and comparative analysis of myxobacterial genomes.</title>
        <authorList>
            <person name="Rupp O."/>
            <person name="Goesmann A."/>
            <person name="Sogaard-Andersen L."/>
        </authorList>
    </citation>
    <scope>NUCLEOTIDE SEQUENCE [LARGE SCALE GENOMIC DNA]</scope>
    <source>
        <strain evidence="6 7">DSM 52655</strain>
    </source>
</reference>
<dbReference type="SUPFAM" id="SSF46785">
    <property type="entry name" value="Winged helix' DNA-binding domain"/>
    <property type="match status" value="1"/>
</dbReference>
<dbReference type="RefSeq" id="WP_095986030.1">
    <property type="nucleotide sequence ID" value="NZ_CP022098.1"/>
</dbReference>
<evidence type="ECO:0000259" key="5">
    <source>
        <dbReference type="PROSITE" id="PS50931"/>
    </source>
</evidence>
<dbReference type="PANTHER" id="PTHR30537">
    <property type="entry name" value="HTH-TYPE TRANSCRIPTIONAL REGULATOR"/>
    <property type="match status" value="1"/>
</dbReference>
<dbReference type="GO" id="GO:0006351">
    <property type="term" value="P:DNA-templated transcription"/>
    <property type="evidence" value="ECO:0007669"/>
    <property type="project" value="TreeGrafter"/>
</dbReference>
<dbReference type="InterPro" id="IPR036390">
    <property type="entry name" value="WH_DNA-bd_sf"/>
</dbReference>
<dbReference type="Gene3D" id="3.40.190.290">
    <property type="match status" value="1"/>
</dbReference>
<gene>
    <name evidence="6" type="ORF">CYFUS_003182</name>
</gene>
<dbReference type="InterPro" id="IPR058163">
    <property type="entry name" value="LysR-type_TF_proteobact-type"/>
</dbReference>
<dbReference type="InterPro" id="IPR036388">
    <property type="entry name" value="WH-like_DNA-bd_sf"/>
</dbReference>
<dbReference type="InterPro" id="IPR000847">
    <property type="entry name" value="LysR_HTH_N"/>
</dbReference>
<dbReference type="PANTHER" id="PTHR30537:SF3">
    <property type="entry name" value="TRANSCRIPTIONAL REGULATORY PROTEIN"/>
    <property type="match status" value="1"/>
</dbReference>
<protein>
    <submittedName>
        <fullName evidence="6">LysR family transcriptional regulator</fullName>
    </submittedName>
</protein>
<dbReference type="GO" id="GO:0003700">
    <property type="term" value="F:DNA-binding transcription factor activity"/>
    <property type="evidence" value="ECO:0007669"/>
    <property type="project" value="InterPro"/>
</dbReference>
<dbReference type="KEGG" id="cfus:CYFUS_003182"/>
<evidence type="ECO:0000256" key="2">
    <source>
        <dbReference type="ARBA" id="ARBA00023015"/>
    </source>
</evidence>
<feature type="domain" description="HTH lysR-type" evidence="5">
    <location>
        <begin position="12"/>
        <end position="69"/>
    </location>
</feature>
<sequence length="314" mass="35164">MKRNRTKNTRSPQWDDLKIFLAISRDGSLVGAARAMGLTQPTMGRRLQSLEKLVGCKLLRRTSDGYVLTDEGMAVLAHAERMEEEALAFERQLAARNGELEGTLRVSASDWLASRVLAPVIARLQQKHSRMMVELSTDPRLLRLDRRETDLVFCFNRFEQAHVVQRQLTHVHYGVYASRAYLEQRGMPHPSTGGAGHCLITMDAALSHQADVVWLTGRLPKARIMGRSTSRDVQARMCTEGGGIAVLPLQVAESTPGLERVDLGEPPPGRDVWMGYHRDFRHHPRLRALIDAAEAALLLEPPKIMKRILPSRGS</sequence>
<keyword evidence="2" id="KW-0805">Transcription regulation</keyword>
<accession>A0A250J2N8</accession>
<proteinExistence type="inferred from homology"/>
<dbReference type="Pfam" id="PF03466">
    <property type="entry name" value="LysR_substrate"/>
    <property type="match status" value="1"/>
</dbReference>
<organism evidence="6 7">
    <name type="scientific">Cystobacter fuscus</name>
    <dbReference type="NCBI Taxonomy" id="43"/>
    <lineage>
        <taxon>Bacteria</taxon>
        <taxon>Pseudomonadati</taxon>
        <taxon>Myxococcota</taxon>
        <taxon>Myxococcia</taxon>
        <taxon>Myxococcales</taxon>
        <taxon>Cystobacterineae</taxon>
        <taxon>Archangiaceae</taxon>
        <taxon>Cystobacter</taxon>
    </lineage>
</organism>
<keyword evidence="4" id="KW-0804">Transcription</keyword>